<dbReference type="AlphaFoldDB" id="A0A1U2ACX8"/>
<evidence type="ECO:0000313" key="3">
    <source>
        <dbReference type="EMBL" id="SKL83743.1"/>
    </source>
</evidence>
<dbReference type="EMBL" id="FVGW01000002">
    <property type="protein sequence ID" value="SKL83743.1"/>
    <property type="molecule type" value="Genomic_DNA"/>
</dbReference>
<proteinExistence type="predicted"/>
<evidence type="ECO:0000313" key="4">
    <source>
        <dbReference type="Proteomes" id="UP000190074"/>
    </source>
</evidence>
<evidence type="ECO:0000256" key="1">
    <source>
        <dbReference type="SAM" id="MobiDB-lite"/>
    </source>
</evidence>
<feature type="compositionally biased region" description="Polar residues" evidence="1">
    <location>
        <begin position="81"/>
        <end position="90"/>
    </location>
</feature>
<feature type="compositionally biased region" description="Gly residues" evidence="1">
    <location>
        <begin position="229"/>
        <end position="241"/>
    </location>
</feature>
<dbReference type="Proteomes" id="UP000190074">
    <property type="component" value="Unassembled WGS sequence"/>
</dbReference>
<accession>A0A1U2ACX8</accession>
<reference evidence="3 4" key="1">
    <citation type="submission" date="2016-11" db="EMBL/GenBank/DDBJ databases">
        <authorList>
            <consortium name="Pathogen Informatics"/>
        </authorList>
    </citation>
    <scope>NUCLEOTIDE SEQUENCE [LARGE SCALE GENOMIC DNA]</scope>
    <source>
        <strain evidence="3 4">911</strain>
    </source>
</reference>
<keyword evidence="2" id="KW-0732">Signal</keyword>
<evidence type="ECO:0000256" key="2">
    <source>
        <dbReference type="SAM" id="SignalP"/>
    </source>
</evidence>
<feature type="chain" id="PRO_5038536793" evidence="2">
    <location>
        <begin position="19"/>
        <end position="449"/>
    </location>
</feature>
<name>A0A1U2ACX8_9MYCO</name>
<feature type="region of interest" description="Disordered" evidence="1">
    <location>
        <begin position="35"/>
        <end position="261"/>
    </location>
</feature>
<sequence>MRTALVAVAVIAVGAAGAQVASNYTTPGSGFSTLATVGAEPTGPPGPTGGMTDGGGSQFQPPGQPPSMPDYQGGNNLPPLDQNSGISIYNSGAPQAGQQAGGQQGGQPQQGWDQPAHGTQPPNYSTAPGYTQGPGKPNPDYQAPQQNSPQQGQQQQPSQAPSQTQQPEQPEQQQQQGDQSQQDQGDQQRQQRCQAMSQQMDQITETAGRIPDVAQKVGDAADEVLSKPKGGGGSLGPGGERSPGRLPVEPLECGDCPPDRKPQNPLCKLIPSPAAKQVCNEYIDPWMDNFSEECKTGEPGCKGRVPICYPKDVKNPSQFQIDGMKDYINGGNKLIEKNDEKGGIVVKRTTAGMDTRRKDDIKRAKEIFGEDAFKGKAPGHMPDLTWGGTAVDDRQVLPMDIALNQSIGGQSNYFRRFKEGFQVTEFVEGIWAVPSYSSTLQCLEKGPTA</sequence>
<feature type="compositionally biased region" description="Low complexity" evidence="1">
    <location>
        <begin position="142"/>
        <end position="202"/>
    </location>
</feature>
<feature type="compositionally biased region" description="Polar residues" evidence="1">
    <location>
        <begin position="120"/>
        <end position="129"/>
    </location>
</feature>
<feature type="compositionally biased region" description="Gly residues" evidence="1">
    <location>
        <begin position="48"/>
        <end position="57"/>
    </location>
</feature>
<protein>
    <submittedName>
        <fullName evidence="3">Uncharacterized protein</fullName>
    </submittedName>
</protein>
<gene>
    <name evidence="3" type="ORF">SAMEA2259716_01799</name>
</gene>
<organism evidence="3 4">
    <name type="scientific">Mycobacteroides abscessus subsp. massiliense</name>
    <dbReference type="NCBI Taxonomy" id="1962118"/>
    <lineage>
        <taxon>Bacteria</taxon>
        <taxon>Bacillati</taxon>
        <taxon>Actinomycetota</taxon>
        <taxon>Actinomycetes</taxon>
        <taxon>Mycobacteriales</taxon>
        <taxon>Mycobacteriaceae</taxon>
        <taxon>Mycobacteroides</taxon>
        <taxon>Mycobacteroides abscessus</taxon>
    </lineage>
</organism>
<feature type="signal peptide" evidence="2">
    <location>
        <begin position="1"/>
        <end position="18"/>
    </location>
</feature>